<reference evidence="2 3" key="2">
    <citation type="journal article" date="2011" name="J. Bacteriol.">
        <title>Complete genome sequences for the anaerobic, extremely thermophilic plant biomass-degrading bacteria Caldicellulosiruptor hydrothermalis, Caldicellulosiruptor kristjanssonii, Caldicellulosiruptor kronotskyensis, Caldicellulosiruptor owensenis, and Caldicellulosiruptor lactoaceticus.</title>
        <authorList>
            <person name="Blumer-Schuette S.E."/>
            <person name="Ozdemir I."/>
            <person name="Mistry D."/>
            <person name="Lucas S."/>
            <person name="Lapidus A."/>
            <person name="Cheng J.F."/>
            <person name="Goodwin L.A."/>
            <person name="Pitluck S."/>
            <person name="Land M.L."/>
            <person name="Hauser L.J."/>
            <person name="Woyke T."/>
            <person name="Mikhailova N."/>
            <person name="Pati A."/>
            <person name="Kyrpides N.C."/>
            <person name="Ivanova N."/>
            <person name="Detter J.C."/>
            <person name="Walston-Davenport K."/>
            <person name="Han S."/>
            <person name="Adams M.W."/>
            <person name="Kelly R.M."/>
        </authorList>
    </citation>
    <scope>NUCLEOTIDE SEQUENCE [LARGE SCALE GENOMIC DNA]</scope>
    <source>
        <strain evidence="3">DSM 18901 / VKM B-2411 / 108</strain>
    </source>
</reference>
<accession>E4Q8Q6</accession>
<keyword evidence="2" id="KW-0489">Methyltransferase</keyword>
<dbReference type="GO" id="GO:0032259">
    <property type="term" value="P:methylation"/>
    <property type="evidence" value="ECO:0007669"/>
    <property type="project" value="UniProtKB-KW"/>
</dbReference>
<dbReference type="RefSeq" id="WP_013404171.1">
    <property type="nucleotide sequence ID" value="NC_014652.1"/>
</dbReference>
<sequence>MLNTKEYFNSLADKWDALVKHDIDKIEFLLGILRIKKGSCILDVGCGTGVLTEHLLKRVGSEGKVFGVDFSEKMIEIAKSKFKDFPNVELIVEDVNLLTFKNYFDYIICYSVFPHFEDKKEVLKQLHKMLKNGGILLIAHSQSRKAINQLHKSLPAPVNNHFLPSACFIKMIAKGYFLNLKIIDNDEIFAIVLKKKNL</sequence>
<dbReference type="InterPro" id="IPR025714">
    <property type="entry name" value="Methyltranfer_dom"/>
</dbReference>
<dbReference type="HOGENOM" id="CLU_037990_10_2_9"/>
<dbReference type="EMBL" id="CP002219">
    <property type="protein sequence ID" value="ADQ08030.1"/>
    <property type="molecule type" value="Genomic_DNA"/>
</dbReference>
<dbReference type="Gene3D" id="3.40.50.150">
    <property type="entry name" value="Vaccinia Virus protein VP39"/>
    <property type="match status" value="1"/>
</dbReference>
<dbReference type="PANTHER" id="PTHR43861">
    <property type="entry name" value="TRANS-ACONITATE 2-METHYLTRANSFERASE-RELATED"/>
    <property type="match status" value="1"/>
</dbReference>
<dbReference type="AlphaFoldDB" id="E4Q8Q6"/>
<evidence type="ECO:0000259" key="1">
    <source>
        <dbReference type="Pfam" id="PF13847"/>
    </source>
</evidence>
<dbReference type="SUPFAM" id="SSF53335">
    <property type="entry name" value="S-adenosyl-L-methionine-dependent methyltransferases"/>
    <property type="match status" value="1"/>
</dbReference>
<dbReference type="GO" id="GO:0008168">
    <property type="term" value="F:methyltransferase activity"/>
    <property type="evidence" value="ECO:0007669"/>
    <property type="project" value="UniProtKB-KW"/>
</dbReference>
<keyword evidence="2" id="KW-0808">Transferase</keyword>
<keyword evidence="3" id="KW-1185">Reference proteome</keyword>
<dbReference type="KEGG" id="chd:Calhy_2327"/>
<dbReference type="PANTHER" id="PTHR43861:SF6">
    <property type="entry name" value="METHYLTRANSFERASE TYPE 11"/>
    <property type="match status" value="1"/>
</dbReference>
<reference key="1">
    <citation type="submission" date="2010-09" db="EMBL/GenBank/DDBJ databases">
        <title>Complete sequence of Caldicellulosiruptor hydrothermalis 108.</title>
        <authorList>
            <consortium name="US DOE Joint Genome Institute"/>
            <person name="Lucas S."/>
            <person name="Copeland A."/>
            <person name="Lapidus A."/>
            <person name="Cheng J.-F."/>
            <person name="Bruce D."/>
            <person name="Goodwin L."/>
            <person name="Pitluck S."/>
            <person name="Davenport K."/>
            <person name="Detter J.C."/>
            <person name="Han C."/>
            <person name="Tapia R."/>
            <person name="Land M."/>
            <person name="Hauser L."/>
            <person name="Chang Y.-J."/>
            <person name="Jeffries C."/>
            <person name="Kyrpides N."/>
            <person name="Ivanova N."/>
            <person name="Mikhailova N."/>
            <person name="Blumer-Schuette S.E."/>
            <person name="Kelly R.M."/>
            <person name="Woyke T."/>
        </authorList>
    </citation>
    <scope>NUCLEOTIDE SEQUENCE</scope>
    <source>
        <strain>108</strain>
    </source>
</reference>
<evidence type="ECO:0000313" key="3">
    <source>
        <dbReference type="Proteomes" id="UP000006890"/>
    </source>
</evidence>
<gene>
    <name evidence="2" type="ordered locus">Calhy_2327</name>
</gene>
<evidence type="ECO:0000313" key="2">
    <source>
        <dbReference type="EMBL" id="ADQ08030.1"/>
    </source>
</evidence>
<dbReference type="Proteomes" id="UP000006890">
    <property type="component" value="Chromosome"/>
</dbReference>
<dbReference type="CDD" id="cd02440">
    <property type="entry name" value="AdoMet_MTases"/>
    <property type="match status" value="1"/>
</dbReference>
<dbReference type="eggNOG" id="COG2226">
    <property type="taxonomic scope" value="Bacteria"/>
</dbReference>
<protein>
    <submittedName>
        <fullName evidence="2">Methyltransferase type 11</fullName>
    </submittedName>
</protein>
<proteinExistence type="predicted"/>
<organism evidence="2 3">
    <name type="scientific">Caldicellulosiruptor hydrothermalis (strain DSM 18901 / VKM B-2411 / 108)</name>
    <dbReference type="NCBI Taxonomy" id="632292"/>
    <lineage>
        <taxon>Bacteria</taxon>
        <taxon>Bacillati</taxon>
        <taxon>Bacillota</taxon>
        <taxon>Bacillota incertae sedis</taxon>
        <taxon>Caldicellulosiruptorales</taxon>
        <taxon>Caldicellulosiruptoraceae</taxon>
        <taxon>Caldicellulosiruptor</taxon>
    </lineage>
</organism>
<dbReference type="Pfam" id="PF13847">
    <property type="entry name" value="Methyltransf_31"/>
    <property type="match status" value="1"/>
</dbReference>
<feature type="domain" description="Methyltransferase" evidence="1">
    <location>
        <begin position="36"/>
        <end position="150"/>
    </location>
</feature>
<dbReference type="STRING" id="632292.Calhy_2327"/>
<dbReference type="InterPro" id="IPR029063">
    <property type="entry name" value="SAM-dependent_MTases_sf"/>
</dbReference>
<name>E4Q8Q6_CALH1</name>